<dbReference type="GO" id="GO:0005975">
    <property type="term" value="P:carbohydrate metabolic process"/>
    <property type="evidence" value="ECO:0007669"/>
    <property type="project" value="InterPro"/>
</dbReference>
<evidence type="ECO:0000313" key="2">
    <source>
        <dbReference type="Proteomes" id="UP000218784"/>
    </source>
</evidence>
<evidence type="ECO:0000313" key="1">
    <source>
        <dbReference type="EMBL" id="PCG08907.1"/>
    </source>
</evidence>
<dbReference type="AlphaFoldDB" id="A0A2A4HZ08"/>
<dbReference type="Gene3D" id="3.20.20.370">
    <property type="entry name" value="Glycoside hydrolase/deacetylase"/>
    <property type="match status" value="1"/>
</dbReference>
<organism evidence="1 2">
    <name type="scientific">Sphingomonas ginsenosidimutans</name>
    <dbReference type="NCBI Taxonomy" id="862134"/>
    <lineage>
        <taxon>Bacteria</taxon>
        <taxon>Pseudomonadati</taxon>
        <taxon>Pseudomonadota</taxon>
        <taxon>Alphaproteobacteria</taxon>
        <taxon>Sphingomonadales</taxon>
        <taxon>Sphingomonadaceae</taxon>
        <taxon>Sphingomonas</taxon>
    </lineage>
</organism>
<dbReference type="EMBL" id="NWVD01000004">
    <property type="protein sequence ID" value="PCG08907.1"/>
    <property type="molecule type" value="Genomic_DNA"/>
</dbReference>
<reference evidence="1 2" key="1">
    <citation type="submission" date="2017-09" db="EMBL/GenBank/DDBJ databases">
        <title>Sphingomonas ginsenosidimutans KACC 14949, whole genome shotgun sequence.</title>
        <authorList>
            <person name="Feng G."/>
            <person name="Zhu H."/>
        </authorList>
    </citation>
    <scope>NUCLEOTIDE SEQUENCE [LARGE SCALE GENOMIC DNA]</scope>
    <source>
        <strain evidence="1 2">KACC 14949</strain>
    </source>
</reference>
<comment type="caution">
    <text evidence="1">The sequence shown here is derived from an EMBL/GenBank/DDBJ whole genome shotgun (WGS) entry which is preliminary data.</text>
</comment>
<name>A0A2A4HZ08_9SPHN</name>
<proteinExistence type="predicted"/>
<sequence>MRFATDPATCVRWPASFGRRFLVTVDVEEEFDWSRPFSGAARQVAAVAALPAWHVAMRDRGVAPVYVVDHPVATDPAAAALIAPLLTDGSEAGAQLHPWVNPPQVEVPGELASFAGNLPESVEAAKIDELFGALTAAFGRAPRLYRAGRYGLGPATLRLLAGRGIAVDASMRARFDYRDHGGPDFTGVDGAAFRTVDGVIELPLSVVYTGLLHRAGRWLHPVATRVSRGGGVLARTGLLSRVPLTPEGTPLPDAVRAIRRAARDGARLLQLAFHSPSLVPGNTPYVRDAADLAHFHRWWGGVLDALERHGFAPVTLDEVIRAV</sequence>
<accession>A0A2A4HZ08</accession>
<dbReference type="Proteomes" id="UP000218784">
    <property type="component" value="Unassembled WGS sequence"/>
</dbReference>
<protein>
    <submittedName>
        <fullName evidence="1">WalW protein</fullName>
    </submittedName>
</protein>
<dbReference type="InterPro" id="IPR011330">
    <property type="entry name" value="Glyco_hydro/deAcase_b/a-brl"/>
</dbReference>
<gene>
    <name evidence="1" type="ORF">COA17_11975</name>
</gene>
<keyword evidence="2" id="KW-1185">Reference proteome</keyword>
<dbReference type="SUPFAM" id="SSF88713">
    <property type="entry name" value="Glycoside hydrolase/deacetylase"/>
    <property type="match status" value="1"/>
</dbReference>